<dbReference type="Proteomes" id="UP000502041">
    <property type="component" value="Chromosome"/>
</dbReference>
<dbReference type="RefSeq" id="WP_168921487.1">
    <property type="nucleotide sequence ID" value="NZ_CP051461.1"/>
</dbReference>
<dbReference type="EMBL" id="CP051461">
    <property type="protein sequence ID" value="QJC55651.1"/>
    <property type="molecule type" value="Genomic_DNA"/>
</dbReference>
<sequence length="163" mass="18121">MNNYAKARKLIEGLAQTLTLQGLKLDDENHSCMLLFEGDIVLNIEYDDPEGRLVLSIYLGELPDTGAEPLLRELMGANLYWHRTSGATLCLEEETNAVMLVYGHNVGQLQPDVFENIIENLIKQAEHWQQRIKLVKAEAANSIAGQAAHEAQSPGRTDGFIFG</sequence>
<protein>
    <submittedName>
        <fullName evidence="1">Exoenzyme S synthesis protein C</fullName>
    </submittedName>
</protein>
<evidence type="ECO:0000313" key="1">
    <source>
        <dbReference type="EMBL" id="QJC55651.1"/>
    </source>
</evidence>
<gene>
    <name evidence="1" type="primary">exsC</name>
    <name evidence="1" type="ORF">HC248_00933</name>
</gene>
<accession>A0A6H2H6Z5</accession>
<organism evidence="1 2">
    <name type="scientific">Polaromonas vacuolata</name>
    <dbReference type="NCBI Taxonomy" id="37448"/>
    <lineage>
        <taxon>Bacteria</taxon>
        <taxon>Pseudomonadati</taxon>
        <taxon>Pseudomonadota</taxon>
        <taxon>Betaproteobacteria</taxon>
        <taxon>Burkholderiales</taxon>
        <taxon>Comamonadaceae</taxon>
        <taxon>Polaromonas</taxon>
    </lineage>
</organism>
<reference evidence="1 2" key="1">
    <citation type="submission" date="2020-04" db="EMBL/GenBank/DDBJ databases">
        <title>Complete genome of a Psychrophilic, Marine, Gas Vacuolate Bacterium Polaromonas vacuolata KCTC 22033T.</title>
        <authorList>
            <person name="Hwang K."/>
            <person name="Kim K.M."/>
        </authorList>
    </citation>
    <scope>NUCLEOTIDE SEQUENCE [LARGE SCALE GENOMIC DNA]</scope>
    <source>
        <strain evidence="1 2">KCTC 22033</strain>
    </source>
</reference>
<dbReference type="Gene3D" id="3.30.1460.10">
    <property type="match status" value="1"/>
</dbReference>
<dbReference type="AlphaFoldDB" id="A0A6H2H6Z5"/>
<dbReference type="SUPFAM" id="SSF69635">
    <property type="entry name" value="Type III secretory system chaperone-like"/>
    <property type="match status" value="1"/>
</dbReference>
<dbReference type="InterPro" id="IPR010261">
    <property type="entry name" value="Tir_chaperone"/>
</dbReference>
<dbReference type="Pfam" id="PF05932">
    <property type="entry name" value="CesT"/>
    <property type="match status" value="1"/>
</dbReference>
<keyword evidence="2" id="KW-1185">Reference proteome</keyword>
<dbReference type="KEGG" id="pvac:HC248_00933"/>
<proteinExistence type="predicted"/>
<dbReference type="GO" id="GO:0030254">
    <property type="term" value="P:protein secretion by the type III secretion system"/>
    <property type="evidence" value="ECO:0007669"/>
    <property type="project" value="InterPro"/>
</dbReference>
<name>A0A6H2H6Z5_9BURK</name>
<evidence type="ECO:0000313" key="2">
    <source>
        <dbReference type="Proteomes" id="UP000502041"/>
    </source>
</evidence>
<dbReference type="CDD" id="cd16364">
    <property type="entry name" value="T3SC_I-like"/>
    <property type="match status" value="1"/>
</dbReference>